<dbReference type="OrthoDB" id="3798255at2759"/>
<evidence type="ECO:0000313" key="3">
    <source>
        <dbReference type="Proteomes" id="UP000799428"/>
    </source>
</evidence>
<feature type="compositionally biased region" description="Basic and acidic residues" evidence="1">
    <location>
        <begin position="24"/>
        <end position="46"/>
    </location>
</feature>
<keyword evidence="3" id="KW-1185">Reference proteome</keyword>
<proteinExistence type="predicted"/>
<dbReference type="EMBL" id="MU005774">
    <property type="protein sequence ID" value="KAF2707207.1"/>
    <property type="molecule type" value="Genomic_DNA"/>
</dbReference>
<evidence type="ECO:0000313" key="2">
    <source>
        <dbReference type="EMBL" id="KAF2707207.1"/>
    </source>
</evidence>
<feature type="compositionally biased region" description="Basic and acidic residues" evidence="1">
    <location>
        <begin position="77"/>
        <end position="93"/>
    </location>
</feature>
<feature type="region of interest" description="Disordered" evidence="1">
    <location>
        <begin position="1"/>
        <end position="102"/>
    </location>
</feature>
<sequence>MGQGQSQSDQGRTLSGEVVQSRPETSESERVDPTERARQQAEERSRRAAAAEQRLTSKRKAGAVPMATSRTTGKKPSALEELSKENRGWRDADANATLRAYN</sequence>
<gene>
    <name evidence="2" type="ORF">K504DRAFT_504388</name>
</gene>
<dbReference type="AlphaFoldDB" id="A0A6G1K4A1"/>
<dbReference type="Proteomes" id="UP000799428">
    <property type="component" value="Unassembled WGS sequence"/>
</dbReference>
<name>A0A6G1K4A1_9PLEO</name>
<feature type="compositionally biased region" description="Polar residues" evidence="1">
    <location>
        <begin position="1"/>
        <end position="13"/>
    </location>
</feature>
<reference evidence="2" key="1">
    <citation type="journal article" date="2020" name="Stud. Mycol.">
        <title>101 Dothideomycetes genomes: a test case for predicting lifestyles and emergence of pathogens.</title>
        <authorList>
            <person name="Haridas S."/>
            <person name="Albert R."/>
            <person name="Binder M."/>
            <person name="Bloem J."/>
            <person name="Labutti K."/>
            <person name="Salamov A."/>
            <person name="Andreopoulos B."/>
            <person name="Baker S."/>
            <person name="Barry K."/>
            <person name="Bills G."/>
            <person name="Bluhm B."/>
            <person name="Cannon C."/>
            <person name="Castanera R."/>
            <person name="Culley D."/>
            <person name="Daum C."/>
            <person name="Ezra D."/>
            <person name="Gonzalez J."/>
            <person name="Henrissat B."/>
            <person name="Kuo A."/>
            <person name="Liang C."/>
            <person name="Lipzen A."/>
            <person name="Lutzoni F."/>
            <person name="Magnuson J."/>
            <person name="Mondo S."/>
            <person name="Nolan M."/>
            <person name="Ohm R."/>
            <person name="Pangilinan J."/>
            <person name="Park H.-J."/>
            <person name="Ramirez L."/>
            <person name="Alfaro M."/>
            <person name="Sun H."/>
            <person name="Tritt A."/>
            <person name="Yoshinaga Y."/>
            <person name="Zwiers L.-H."/>
            <person name="Turgeon B."/>
            <person name="Goodwin S."/>
            <person name="Spatafora J."/>
            <person name="Crous P."/>
            <person name="Grigoriev I."/>
        </authorList>
    </citation>
    <scope>NUCLEOTIDE SEQUENCE</scope>
    <source>
        <strain evidence="2">CBS 279.74</strain>
    </source>
</reference>
<accession>A0A6G1K4A1</accession>
<protein>
    <submittedName>
        <fullName evidence="2">Uncharacterized protein</fullName>
    </submittedName>
</protein>
<organism evidence="2 3">
    <name type="scientific">Pleomassaria siparia CBS 279.74</name>
    <dbReference type="NCBI Taxonomy" id="1314801"/>
    <lineage>
        <taxon>Eukaryota</taxon>
        <taxon>Fungi</taxon>
        <taxon>Dikarya</taxon>
        <taxon>Ascomycota</taxon>
        <taxon>Pezizomycotina</taxon>
        <taxon>Dothideomycetes</taxon>
        <taxon>Pleosporomycetidae</taxon>
        <taxon>Pleosporales</taxon>
        <taxon>Pleomassariaceae</taxon>
        <taxon>Pleomassaria</taxon>
    </lineage>
</organism>
<evidence type="ECO:0000256" key="1">
    <source>
        <dbReference type="SAM" id="MobiDB-lite"/>
    </source>
</evidence>